<dbReference type="CDD" id="cd04301">
    <property type="entry name" value="NAT_SF"/>
    <property type="match status" value="1"/>
</dbReference>
<reference evidence="3" key="1">
    <citation type="journal article" date="2019" name="Int. J. Syst. Evol. Microbiol.">
        <title>The Global Catalogue of Microorganisms (GCM) 10K type strain sequencing project: providing services to taxonomists for standard genome sequencing and annotation.</title>
        <authorList>
            <consortium name="The Broad Institute Genomics Platform"/>
            <consortium name="The Broad Institute Genome Sequencing Center for Infectious Disease"/>
            <person name="Wu L."/>
            <person name="Ma J."/>
        </authorList>
    </citation>
    <scope>NUCLEOTIDE SEQUENCE [LARGE SCALE GENOMIC DNA]</scope>
    <source>
        <strain evidence="3">CCUG 15531</strain>
    </source>
</reference>
<dbReference type="NCBIfam" id="TIGR03827">
    <property type="entry name" value="GNAT_ablB"/>
    <property type="match status" value="1"/>
</dbReference>
<dbReference type="Gene3D" id="3.40.630.30">
    <property type="match status" value="1"/>
</dbReference>
<evidence type="ECO:0000313" key="3">
    <source>
        <dbReference type="Proteomes" id="UP001597227"/>
    </source>
</evidence>
<sequence length="284" mass="33098">MSGQKYSEQKRLHAASYQADIVVDYFNRRLRVLEYRGNLMTLLDEVNNIAAMHSFEKIICMAKREDLIEFMSCGFMIEAMVQKYFNGSDAYFVTKYFTNERRNSDKWMEEEKIMTDILRNPRENKPTNTQFLIRKATPEDAGQLAKLYNTVFQIYPTPLNNADYIQKVMKDSTVFYVALDNGVIISSASAEVNHIFYNAELTDCATLDDYRKHGLMKKLLIQLEKELINNGIYCAYSIARALSYGMNKSFYQLGYSYTGRLTNNCYIFDKIEDMNVWVKDLSID</sequence>
<evidence type="ECO:0000313" key="2">
    <source>
        <dbReference type="EMBL" id="MFD1781425.1"/>
    </source>
</evidence>
<keyword evidence="3" id="KW-1185">Reference proteome</keyword>
<dbReference type="RefSeq" id="WP_388041591.1">
    <property type="nucleotide sequence ID" value="NZ_JBHUEK010000034.1"/>
</dbReference>
<dbReference type="EMBL" id="JBHUEK010000034">
    <property type="protein sequence ID" value="MFD1781425.1"/>
    <property type="molecule type" value="Genomic_DNA"/>
</dbReference>
<dbReference type="InterPro" id="IPR000182">
    <property type="entry name" value="GNAT_dom"/>
</dbReference>
<dbReference type="InterPro" id="IPR022525">
    <property type="entry name" value="GNAT_AblB"/>
</dbReference>
<dbReference type="PROSITE" id="PS51186">
    <property type="entry name" value="GNAT"/>
    <property type="match status" value="1"/>
</dbReference>
<accession>A0ABW4MU87</accession>
<dbReference type="Proteomes" id="UP001597227">
    <property type="component" value="Unassembled WGS sequence"/>
</dbReference>
<gene>
    <name evidence="2" type="primary">ablB</name>
    <name evidence="2" type="ORF">ACFSFW_22525</name>
</gene>
<dbReference type="SUPFAM" id="SSF55729">
    <property type="entry name" value="Acyl-CoA N-acyltransferases (Nat)"/>
    <property type="match status" value="1"/>
</dbReference>
<name>A0ABW4MU87_9BACI</name>
<evidence type="ECO:0000259" key="1">
    <source>
        <dbReference type="PROSITE" id="PS51186"/>
    </source>
</evidence>
<dbReference type="InterPro" id="IPR016181">
    <property type="entry name" value="Acyl_CoA_acyltransferase"/>
</dbReference>
<organism evidence="2 3">
    <name type="scientific">Fredinandcohnia salidurans</name>
    <dbReference type="NCBI Taxonomy" id="2595041"/>
    <lineage>
        <taxon>Bacteria</taxon>
        <taxon>Bacillati</taxon>
        <taxon>Bacillota</taxon>
        <taxon>Bacilli</taxon>
        <taxon>Bacillales</taxon>
        <taxon>Bacillaceae</taxon>
        <taxon>Fredinandcohnia</taxon>
    </lineage>
</organism>
<protein>
    <submittedName>
        <fullName evidence="2">Beta-lysine N-acetyltransferase</fullName>
    </submittedName>
</protein>
<comment type="caution">
    <text evidence="2">The sequence shown here is derived from an EMBL/GenBank/DDBJ whole genome shotgun (WGS) entry which is preliminary data.</text>
</comment>
<dbReference type="Pfam" id="PF00583">
    <property type="entry name" value="Acetyltransf_1"/>
    <property type="match status" value="1"/>
</dbReference>
<feature type="domain" description="N-acetyltransferase" evidence="1">
    <location>
        <begin position="131"/>
        <end position="282"/>
    </location>
</feature>
<proteinExistence type="predicted"/>